<dbReference type="PANTHER" id="PTHR38436:SF1">
    <property type="entry name" value="ESTER CYCLASE"/>
    <property type="match status" value="1"/>
</dbReference>
<protein>
    <submittedName>
        <fullName evidence="1">Uncharacterized protein</fullName>
    </submittedName>
</protein>
<reference evidence="1 2" key="1">
    <citation type="submission" date="2021-01" db="EMBL/GenBank/DDBJ databases">
        <title>Whole genome shotgun sequence of Microbispora corallina NBRC 16416.</title>
        <authorList>
            <person name="Komaki H."/>
            <person name="Tamura T."/>
        </authorList>
    </citation>
    <scope>NUCLEOTIDE SEQUENCE [LARGE SCALE GENOMIC DNA]</scope>
    <source>
        <strain evidence="1 2">NBRC 16416</strain>
    </source>
</reference>
<gene>
    <name evidence="1" type="ORF">Mco01_72290</name>
</gene>
<evidence type="ECO:0000313" key="1">
    <source>
        <dbReference type="EMBL" id="GIH44229.1"/>
    </source>
</evidence>
<dbReference type="InterPro" id="IPR032710">
    <property type="entry name" value="NTF2-like_dom_sf"/>
</dbReference>
<keyword evidence="2" id="KW-1185">Reference proteome</keyword>
<dbReference type="SUPFAM" id="SSF54427">
    <property type="entry name" value="NTF2-like"/>
    <property type="match status" value="1"/>
</dbReference>
<dbReference type="InterPro" id="IPR009959">
    <property type="entry name" value="Cyclase_SnoaL-like"/>
</dbReference>
<dbReference type="PANTHER" id="PTHR38436">
    <property type="entry name" value="POLYKETIDE CYCLASE SNOAL-LIKE DOMAIN"/>
    <property type="match status" value="1"/>
</dbReference>
<comment type="caution">
    <text evidence="1">The sequence shown here is derived from an EMBL/GenBank/DDBJ whole genome shotgun (WGS) entry which is preliminary data.</text>
</comment>
<proteinExistence type="predicted"/>
<dbReference type="Proteomes" id="UP000603904">
    <property type="component" value="Unassembled WGS sequence"/>
</dbReference>
<evidence type="ECO:0000313" key="2">
    <source>
        <dbReference type="Proteomes" id="UP000603904"/>
    </source>
</evidence>
<dbReference type="Pfam" id="PF07366">
    <property type="entry name" value="SnoaL"/>
    <property type="match status" value="1"/>
</dbReference>
<sequence>MADARELADEVLSAVNDHDVDRVLRCFRSDAVLVTPIGVAEGREQIAWYYEHLIKGFPDICMTVWNKVTCSDPAFTEWTLTGTHTGPFLLPDGEVLEGTGRRITVRGCGACTVEDGRIVTHRDYFDQLELLSQLGFELLPPPPP</sequence>
<dbReference type="Gene3D" id="3.10.450.50">
    <property type="match status" value="1"/>
</dbReference>
<dbReference type="RefSeq" id="WP_204061233.1">
    <property type="nucleotide sequence ID" value="NZ_BAAAGP010000045.1"/>
</dbReference>
<accession>A0ABQ4GB51</accession>
<dbReference type="EMBL" id="BOOC01000054">
    <property type="protein sequence ID" value="GIH44229.1"/>
    <property type="molecule type" value="Genomic_DNA"/>
</dbReference>
<name>A0ABQ4GB51_9ACTN</name>
<organism evidence="1 2">
    <name type="scientific">Microbispora corallina</name>
    <dbReference type="NCBI Taxonomy" id="83302"/>
    <lineage>
        <taxon>Bacteria</taxon>
        <taxon>Bacillati</taxon>
        <taxon>Actinomycetota</taxon>
        <taxon>Actinomycetes</taxon>
        <taxon>Streptosporangiales</taxon>
        <taxon>Streptosporangiaceae</taxon>
        <taxon>Microbispora</taxon>
    </lineage>
</organism>